<dbReference type="AlphaFoldDB" id="A0A6S7BNY9"/>
<organism evidence="1 2">
    <name type="scientific">Paraburkholderia ultramafica</name>
    <dbReference type="NCBI Taxonomy" id="1544867"/>
    <lineage>
        <taxon>Bacteria</taxon>
        <taxon>Pseudomonadati</taxon>
        <taxon>Pseudomonadota</taxon>
        <taxon>Betaproteobacteria</taxon>
        <taxon>Burkholderiales</taxon>
        <taxon>Burkholderiaceae</taxon>
        <taxon>Paraburkholderia</taxon>
    </lineage>
</organism>
<reference evidence="1 2" key="1">
    <citation type="submission" date="2020-04" db="EMBL/GenBank/DDBJ databases">
        <authorList>
            <person name="De Canck E."/>
        </authorList>
    </citation>
    <scope>NUCLEOTIDE SEQUENCE [LARGE SCALE GENOMIC DNA]</scope>
    <source>
        <strain evidence="1 2">LMG 28614</strain>
    </source>
</reference>
<accession>A0A6S7BNY9</accession>
<dbReference type="RefSeq" id="WP_175153529.1">
    <property type="nucleotide sequence ID" value="NZ_CADIKK010000051.1"/>
</dbReference>
<gene>
    <name evidence="1" type="ORF">LMG28614_06639</name>
</gene>
<dbReference type="Proteomes" id="UP000494365">
    <property type="component" value="Unassembled WGS sequence"/>
</dbReference>
<keyword evidence="2" id="KW-1185">Reference proteome</keyword>
<proteinExistence type="predicted"/>
<name>A0A6S7BNY9_9BURK</name>
<sequence length="81" mass="9040">MQNPALFHVLLDHLEAIGASTHDVDRFVDRWHRLKSHEAFPCPVCYLAGKEQPLAALPAQDKFEPVKCPSCGTQFDVPIDA</sequence>
<evidence type="ECO:0000313" key="2">
    <source>
        <dbReference type="Proteomes" id="UP000494365"/>
    </source>
</evidence>
<evidence type="ECO:0000313" key="1">
    <source>
        <dbReference type="EMBL" id="CAB3807589.1"/>
    </source>
</evidence>
<dbReference type="EMBL" id="CADIKK010000051">
    <property type="protein sequence ID" value="CAB3807589.1"/>
    <property type="molecule type" value="Genomic_DNA"/>
</dbReference>
<protein>
    <submittedName>
        <fullName evidence="1">Uncharacterized protein</fullName>
    </submittedName>
</protein>